<feature type="region of interest" description="Disordered" evidence="3">
    <location>
        <begin position="37"/>
        <end position="65"/>
    </location>
</feature>
<dbReference type="GO" id="GO:0005737">
    <property type="term" value="C:cytoplasm"/>
    <property type="evidence" value="ECO:0007669"/>
    <property type="project" value="TreeGrafter"/>
</dbReference>
<dbReference type="InterPro" id="IPR052456">
    <property type="entry name" value="CTLH_complex_component"/>
</dbReference>
<accession>A0A7R9LXR4</accession>
<reference evidence="5" key="1">
    <citation type="submission" date="2020-11" db="EMBL/GenBank/DDBJ databases">
        <authorList>
            <person name="Tran Van P."/>
        </authorList>
    </citation>
    <scope>NUCLEOTIDE SEQUENCE</scope>
</reference>
<dbReference type="SUPFAM" id="SSF49785">
    <property type="entry name" value="Galactose-binding domain-like"/>
    <property type="match status" value="1"/>
</dbReference>
<organism evidence="5">
    <name type="scientific">Medioppia subpectinata</name>
    <dbReference type="NCBI Taxonomy" id="1979941"/>
    <lineage>
        <taxon>Eukaryota</taxon>
        <taxon>Metazoa</taxon>
        <taxon>Ecdysozoa</taxon>
        <taxon>Arthropoda</taxon>
        <taxon>Chelicerata</taxon>
        <taxon>Arachnida</taxon>
        <taxon>Acari</taxon>
        <taxon>Acariformes</taxon>
        <taxon>Sarcoptiformes</taxon>
        <taxon>Oribatida</taxon>
        <taxon>Brachypylina</taxon>
        <taxon>Oppioidea</taxon>
        <taxon>Oppiidae</taxon>
        <taxon>Medioppia</taxon>
    </lineage>
</organism>
<protein>
    <recommendedName>
        <fullName evidence="4">Muskelin N-terminal domain-containing protein</fullName>
    </recommendedName>
</protein>
<evidence type="ECO:0000256" key="1">
    <source>
        <dbReference type="ARBA" id="ARBA00022441"/>
    </source>
</evidence>
<name>A0A7R9LXR4_9ACAR</name>
<dbReference type="InterPro" id="IPR008979">
    <property type="entry name" value="Galactose-bd-like_sf"/>
</dbReference>
<keyword evidence="6" id="KW-1185">Reference proteome</keyword>
<dbReference type="PANTHER" id="PTHR15526:SF5">
    <property type="entry name" value="MUSKELIN"/>
    <property type="match status" value="1"/>
</dbReference>
<dbReference type="Pfam" id="PF06588">
    <property type="entry name" value="Muskelin_N"/>
    <property type="match status" value="1"/>
</dbReference>
<keyword evidence="1" id="KW-0880">Kelch repeat</keyword>
<feature type="domain" description="Muskelin N-terminal" evidence="4">
    <location>
        <begin position="24"/>
        <end position="102"/>
    </location>
</feature>
<keyword evidence="2" id="KW-0677">Repeat</keyword>
<gene>
    <name evidence="5" type="ORF">OSB1V03_LOCUS22497</name>
</gene>
<evidence type="ECO:0000313" key="5">
    <source>
        <dbReference type="EMBL" id="CAD7649672.1"/>
    </source>
</evidence>
<evidence type="ECO:0000259" key="4">
    <source>
        <dbReference type="Pfam" id="PF06588"/>
    </source>
</evidence>
<dbReference type="PANTHER" id="PTHR15526">
    <property type="entry name" value="MUSKELIN"/>
    <property type="match status" value="1"/>
</dbReference>
<dbReference type="EMBL" id="CAJPIZ010048583">
    <property type="protein sequence ID" value="CAG2122551.1"/>
    <property type="molecule type" value="Genomic_DNA"/>
</dbReference>
<proteinExistence type="predicted"/>
<dbReference type="InterPro" id="IPR010565">
    <property type="entry name" value="Muskelin_N"/>
</dbReference>
<sequence length="102" mass="11450">MAGHVNIVTERGNDCGVGDQQMDKCLSYTIHQVSSYSPNYPPNRVLEDNPNDSNSRWSSESTSPPQYMTLKLSRTAIVTEILFGKHRKPHLCNVKRIKVFGG</sequence>
<evidence type="ECO:0000256" key="3">
    <source>
        <dbReference type="SAM" id="MobiDB-lite"/>
    </source>
</evidence>
<feature type="compositionally biased region" description="Polar residues" evidence="3">
    <location>
        <begin position="51"/>
        <end position="65"/>
    </location>
</feature>
<dbReference type="Gene3D" id="2.60.120.260">
    <property type="entry name" value="Galactose-binding domain-like"/>
    <property type="match status" value="1"/>
</dbReference>
<dbReference type="Proteomes" id="UP000759131">
    <property type="component" value="Unassembled WGS sequence"/>
</dbReference>
<dbReference type="AlphaFoldDB" id="A0A7R9LXR4"/>
<evidence type="ECO:0000313" key="6">
    <source>
        <dbReference type="Proteomes" id="UP000759131"/>
    </source>
</evidence>
<dbReference type="EMBL" id="OC903158">
    <property type="protein sequence ID" value="CAD7649672.1"/>
    <property type="molecule type" value="Genomic_DNA"/>
</dbReference>
<feature type="non-terminal residue" evidence="5">
    <location>
        <position position="102"/>
    </location>
</feature>
<dbReference type="OrthoDB" id="10052615at2759"/>
<evidence type="ECO:0000256" key="2">
    <source>
        <dbReference type="ARBA" id="ARBA00022737"/>
    </source>
</evidence>